<dbReference type="InterPro" id="IPR013748">
    <property type="entry name" value="Rep_factorC_C"/>
</dbReference>
<dbReference type="CDD" id="cd18140">
    <property type="entry name" value="HLD_clamp_RFC"/>
    <property type="match status" value="1"/>
</dbReference>
<evidence type="ECO:0000256" key="4">
    <source>
        <dbReference type="ARBA" id="ARBA00022741"/>
    </source>
</evidence>
<dbReference type="Gene3D" id="3.40.50.300">
    <property type="entry name" value="P-loop containing nucleotide triphosphate hydrolases"/>
    <property type="match status" value="1"/>
</dbReference>
<keyword evidence="3" id="KW-0235">DNA replication</keyword>
<dbReference type="Proteomes" id="UP001146793">
    <property type="component" value="Unassembled WGS sequence"/>
</dbReference>
<dbReference type="SUPFAM" id="SSF52540">
    <property type="entry name" value="P-loop containing nucleoside triphosphate hydrolases"/>
    <property type="match status" value="1"/>
</dbReference>
<comment type="caution">
    <text evidence="8">The sequence shown here is derived from an EMBL/GenBank/DDBJ whole genome shotgun (WGS) entry which is preliminary data.</text>
</comment>
<dbReference type="InterPro" id="IPR008921">
    <property type="entry name" value="DNA_pol3_clamp-load_cplx_C"/>
</dbReference>
<evidence type="ECO:0000256" key="1">
    <source>
        <dbReference type="ARBA" id="ARBA00004123"/>
    </source>
</evidence>
<reference evidence="8" key="1">
    <citation type="submission" date="2022-08" db="EMBL/GenBank/DDBJ databases">
        <title>Novel sulphate-reducing endosymbionts in the free-living metamonad Anaeramoeba.</title>
        <authorList>
            <person name="Jerlstrom-Hultqvist J."/>
            <person name="Cepicka I."/>
            <person name="Gallot-Lavallee L."/>
            <person name="Salas-Leiva D."/>
            <person name="Curtis B.A."/>
            <person name="Zahonova K."/>
            <person name="Pipaliya S."/>
            <person name="Dacks J."/>
            <person name="Roger A.J."/>
        </authorList>
    </citation>
    <scope>NUCLEOTIDE SEQUENCE</scope>
    <source>
        <strain evidence="8">Busselton2</strain>
    </source>
</reference>
<dbReference type="Gene3D" id="1.20.272.10">
    <property type="match status" value="1"/>
</dbReference>
<dbReference type="CDD" id="cd00009">
    <property type="entry name" value="AAA"/>
    <property type="match status" value="1"/>
</dbReference>
<dbReference type="GO" id="GO:0003689">
    <property type="term" value="F:DNA clamp loader activity"/>
    <property type="evidence" value="ECO:0007669"/>
    <property type="project" value="TreeGrafter"/>
</dbReference>
<dbReference type="InterPro" id="IPR003959">
    <property type="entry name" value="ATPase_AAA_core"/>
</dbReference>
<evidence type="ECO:0000256" key="2">
    <source>
        <dbReference type="ARBA" id="ARBA00005378"/>
    </source>
</evidence>
<dbReference type="Gene3D" id="1.10.8.60">
    <property type="match status" value="1"/>
</dbReference>
<comment type="subcellular location">
    <subcellularLocation>
        <location evidence="1">Nucleus</location>
    </subcellularLocation>
</comment>
<accession>A0AAV7YQ28</accession>
<dbReference type="InterPro" id="IPR047854">
    <property type="entry name" value="RFC_lid"/>
</dbReference>
<evidence type="ECO:0000313" key="8">
    <source>
        <dbReference type="EMBL" id="KAJ3430911.1"/>
    </source>
</evidence>
<dbReference type="InterPro" id="IPR027417">
    <property type="entry name" value="P-loop_NTPase"/>
</dbReference>
<comment type="similarity">
    <text evidence="2">Belongs to the activator 1 small subunits family.</text>
</comment>
<evidence type="ECO:0000256" key="5">
    <source>
        <dbReference type="ARBA" id="ARBA00022840"/>
    </source>
</evidence>
<proteinExistence type="inferred from homology"/>
<dbReference type="Pfam" id="PF25361">
    <property type="entry name" value="AAA_lid_RFC1"/>
    <property type="match status" value="1"/>
</dbReference>
<dbReference type="FunFam" id="1.20.272.10:FF:000004">
    <property type="entry name" value="Replication factor C subunit 5"/>
    <property type="match status" value="1"/>
</dbReference>
<dbReference type="FunFam" id="3.40.50.300:FF:000129">
    <property type="entry name" value="Replication factor C subunit 5"/>
    <property type="match status" value="1"/>
</dbReference>
<dbReference type="GO" id="GO:0016887">
    <property type="term" value="F:ATP hydrolysis activity"/>
    <property type="evidence" value="ECO:0007669"/>
    <property type="project" value="InterPro"/>
</dbReference>
<dbReference type="AlphaFoldDB" id="A0AAV7YQ28"/>
<dbReference type="PANTHER" id="PTHR11669">
    <property type="entry name" value="REPLICATION FACTOR C / DNA POLYMERASE III GAMMA-TAU SUBUNIT"/>
    <property type="match status" value="1"/>
</dbReference>
<keyword evidence="4" id="KW-0547">Nucleotide-binding</keyword>
<feature type="domain" description="AAA+ ATPase" evidence="7">
    <location>
        <begin position="49"/>
        <end position="183"/>
    </location>
</feature>
<dbReference type="GO" id="GO:0006261">
    <property type="term" value="P:DNA-templated DNA replication"/>
    <property type="evidence" value="ECO:0007669"/>
    <property type="project" value="TreeGrafter"/>
</dbReference>
<dbReference type="GO" id="GO:0003677">
    <property type="term" value="F:DNA binding"/>
    <property type="evidence" value="ECO:0007669"/>
    <property type="project" value="InterPro"/>
</dbReference>
<dbReference type="SMART" id="SM00382">
    <property type="entry name" value="AAA"/>
    <property type="match status" value="1"/>
</dbReference>
<dbReference type="GO" id="GO:0005663">
    <property type="term" value="C:DNA replication factor C complex"/>
    <property type="evidence" value="ECO:0007669"/>
    <property type="project" value="TreeGrafter"/>
</dbReference>
<keyword evidence="6" id="KW-0539">Nucleus</keyword>
<dbReference type="Pfam" id="PF08542">
    <property type="entry name" value="Rep_fac_C"/>
    <property type="match status" value="1"/>
</dbReference>
<dbReference type="InterPro" id="IPR003593">
    <property type="entry name" value="AAA+_ATPase"/>
</dbReference>
<dbReference type="PANTHER" id="PTHR11669:SF9">
    <property type="entry name" value="REPLICATION FACTOR C SUBUNIT 5"/>
    <property type="match status" value="1"/>
</dbReference>
<dbReference type="EMBL" id="JANTQA010000048">
    <property type="protein sequence ID" value="KAJ3430911.1"/>
    <property type="molecule type" value="Genomic_DNA"/>
</dbReference>
<organism evidence="8 9">
    <name type="scientific">Anaeramoeba flamelloides</name>
    <dbReference type="NCBI Taxonomy" id="1746091"/>
    <lineage>
        <taxon>Eukaryota</taxon>
        <taxon>Metamonada</taxon>
        <taxon>Anaeramoebidae</taxon>
        <taxon>Anaeramoeba</taxon>
    </lineage>
</organism>
<evidence type="ECO:0000256" key="6">
    <source>
        <dbReference type="ARBA" id="ARBA00023242"/>
    </source>
</evidence>
<dbReference type="NCBIfam" id="NF001679">
    <property type="entry name" value="PRK00440.1"/>
    <property type="match status" value="1"/>
</dbReference>
<protein>
    <submittedName>
        <fullName evidence="8">Replication factor c subunit</fullName>
    </submittedName>
</protein>
<name>A0AAV7YQ28_9EUKA</name>
<dbReference type="GO" id="GO:0005524">
    <property type="term" value="F:ATP binding"/>
    <property type="evidence" value="ECO:0007669"/>
    <property type="project" value="UniProtKB-KW"/>
</dbReference>
<keyword evidence="5" id="KW-0067">ATP-binding</keyword>
<dbReference type="GO" id="GO:0005634">
    <property type="term" value="C:nucleus"/>
    <property type="evidence" value="ECO:0007669"/>
    <property type="project" value="UniProtKB-SubCell"/>
</dbReference>
<dbReference type="Pfam" id="PF00004">
    <property type="entry name" value="AAA"/>
    <property type="match status" value="1"/>
</dbReference>
<dbReference type="GO" id="GO:0006281">
    <property type="term" value="P:DNA repair"/>
    <property type="evidence" value="ECO:0007669"/>
    <property type="project" value="TreeGrafter"/>
</dbReference>
<evidence type="ECO:0000256" key="3">
    <source>
        <dbReference type="ARBA" id="ARBA00022705"/>
    </source>
</evidence>
<evidence type="ECO:0000313" key="9">
    <source>
        <dbReference type="Proteomes" id="UP001146793"/>
    </source>
</evidence>
<dbReference type="InterPro" id="IPR050238">
    <property type="entry name" value="DNA_Rep/Repair_Clamp_Loader"/>
</dbReference>
<sequence length="331" mass="37668">MNNKNKKTNDKNKKDVLMWVEKYRPGTLETLASHEHIINTLTKLIEENNFPHLLFYGSPGTGKTTTILAAANKLYGKNKMGHVLELNASDDRGIGIVQNQIKDFASTKTLFSKQFKLLILDEADSMTKPAQDALRRIIEKYTSNVRFCLIGNNIEKISKAIQSRCTKFRFSPLKPQFVRQRIEYIIKEEKLNVTENGIDSVVRLGSGDMRRTINILQSVSLMSEKMDQDAVYNCTGNPHPKHIKEILKSLLQDDFQVCYRKIKKICQFNGFALQDIITDLLVLVLKVDLKPNGMCYILKQLAEIEFRLSVGSSDDIQLSALVSCFIIGRSF</sequence>
<dbReference type="SUPFAM" id="SSF48019">
    <property type="entry name" value="post-AAA+ oligomerization domain-like"/>
    <property type="match status" value="1"/>
</dbReference>
<gene>
    <name evidence="8" type="ORF">M0812_02586</name>
</gene>
<evidence type="ECO:0000259" key="7">
    <source>
        <dbReference type="SMART" id="SM00382"/>
    </source>
</evidence>